<reference evidence="2 4" key="2">
    <citation type="submission" date="2018-11" db="EMBL/GenBank/DDBJ databases">
        <authorList>
            <consortium name="Pathogen Informatics"/>
        </authorList>
    </citation>
    <scope>NUCLEOTIDE SEQUENCE [LARGE SCALE GENOMIC DNA]</scope>
</reference>
<evidence type="ECO:0000313" key="6">
    <source>
        <dbReference type="WBParaSite" id="GPUH_0000492601-mRNA-1"/>
    </source>
</evidence>
<dbReference type="WBParaSite" id="GPUH_0000492101-mRNA-1">
    <property type="protein sequence ID" value="GPUH_0000492101-mRNA-1"/>
    <property type="gene ID" value="GPUH_0000492101"/>
</dbReference>
<name>A0A183D878_9BILA</name>
<organism evidence="6">
    <name type="scientific">Gongylonema pulchrum</name>
    <dbReference type="NCBI Taxonomy" id="637853"/>
    <lineage>
        <taxon>Eukaryota</taxon>
        <taxon>Metazoa</taxon>
        <taxon>Ecdysozoa</taxon>
        <taxon>Nematoda</taxon>
        <taxon>Chromadorea</taxon>
        <taxon>Rhabditida</taxon>
        <taxon>Spirurina</taxon>
        <taxon>Spiruromorpha</taxon>
        <taxon>Spiruroidea</taxon>
        <taxon>Gongylonematidae</taxon>
        <taxon>Gongylonema</taxon>
    </lineage>
</organism>
<dbReference type="Proteomes" id="UP000271098">
    <property type="component" value="Unassembled WGS sequence"/>
</dbReference>
<dbReference type="EMBL" id="UYRT01009794">
    <property type="protein sequence ID" value="VDK48110.1"/>
    <property type="molecule type" value="Genomic_DNA"/>
</dbReference>
<sequence>MFIKDGVKHKCDVKGDTVTYEQESTCFDNGIHYDVGEHFRNGSFLLVCQKDGITIEGSNVHNF</sequence>
<dbReference type="WBParaSite" id="GPUH_0000492601-mRNA-1">
    <property type="protein sequence ID" value="GPUH_0000492601-mRNA-1"/>
    <property type="gene ID" value="GPUH_0000492601"/>
</dbReference>
<keyword evidence="4" id="KW-1185">Reference proteome</keyword>
<reference evidence="5 6" key="1">
    <citation type="submission" date="2016-06" db="UniProtKB">
        <authorList>
            <consortium name="WormBaseParasite"/>
        </authorList>
    </citation>
    <scope>IDENTIFICATION</scope>
</reference>
<evidence type="ECO:0000313" key="2">
    <source>
        <dbReference type="EMBL" id="VDK48077.1"/>
    </source>
</evidence>
<feature type="domain" description="Abnormal cell migration protein 18-like fibronectin type I" evidence="1">
    <location>
        <begin position="25"/>
        <end position="55"/>
    </location>
</feature>
<dbReference type="InterPro" id="IPR055119">
    <property type="entry name" value="Mig18_Fn1"/>
</dbReference>
<evidence type="ECO:0000259" key="1">
    <source>
        <dbReference type="Pfam" id="PF23003"/>
    </source>
</evidence>
<dbReference type="OrthoDB" id="5803975at2759"/>
<dbReference type="AlphaFoldDB" id="A0A183D878"/>
<evidence type="ECO:0000313" key="5">
    <source>
        <dbReference type="WBParaSite" id="GPUH_0000492101-mRNA-1"/>
    </source>
</evidence>
<proteinExistence type="predicted"/>
<accession>A0A183D878</accession>
<evidence type="ECO:0000313" key="4">
    <source>
        <dbReference type="Proteomes" id="UP000271098"/>
    </source>
</evidence>
<dbReference type="EMBL" id="UYRT01009782">
    <property type="protein sequence ID" value="VDK48077.1"/>
    <property type="molecule type" value="Genomic_DNA"/>
</dbReference>
<protein>
    <submittedName>
        <fullName evidence="5 6">Phage protein</fullName>
    </submittedName>
</protein>
<evidence type="ECO:0000313" key="3">
    <source>
        <dbReference type="EMBL" id="VDK48110.1"/>
    </source>
</evidence>
<dbReference type="Pfam" id="PF23003">
    <property type="entry name" value="Fn1_2"/>
    <property type="match status" value="1"/>
</dbReference>
<gene>
    <name evidence="2" type="ORF">GPUH_LOCUS4914</name>
    <name evidence="3" type="ORF">GPUH_LOCUS4919</name>
</gene>